<feature type="domain" description="ABC3 transporter permease C-terminal" evidence="8">
    <location>
        <begin position="745"/>
        <end position="860"/>
    </location>
</feature>
<dbReference type="RefSeq" id="WP_021433552.1">
    <property type="nucleotide sequence ID" value="NZ_AVNC01000015.1"/>
</dbReference>
<dbReference type="EMBL" id="AVNC01000015">
    <property type="protein sequence ID" value="EQK43486.1"/>
    <property type="molecule type" value="Genomic_DNA"/>
</dbReference>
<keyword evidence="2" id="KW-1003">Cell membrane</keyword>
<dbReference type="AlphaFoldDB" id="T4VRU2"/>
<feature type="transmembrane region" description="Helical" evidence="7">
    <location>
        <begin position="464"/>
        <end position="486"/>
    </location>
</feature>
<feature type="transmembrane region" description="Helical" evidence="7">
    <location>
        <begin position="831"/>
        <end position="851"/>
    </location>
</feature>
<evidence type="ECO:0000313" key="11">
    <source>
        <dbReference type="Proteomes" id="UP000015688"/>
    </source>
</evidence>
<evidence type="ECO:0000256" key="4">
    <source>
        <dbReference type="ARBA" id="ARBA00022989"/>
    </source>
</evidence>
<comment type="caution">
    <text evidence="10">The sequence shown here is derived from an EMBL/GenBank/DDBJ whole genome shotgun (WGS) entry which is preliminary data.</text>
</comment>
<dbReference type="InterPro" id="IPR025857">
    <property type="entry name" value="MacB_PCD"/>
</dbReference>
<feature type="domain" description="MacB-like periplasmic core" evidence="9">
    <location>
        <begin position="19"/>
        <end position="234"/>
    </location>
</feature>
<name>T4VRU2_PARBF</name>
<feature type="transmembrane region" description="Helical" evidence="7">
    <location>
        <begin position="741"/>
        <end position="767"/>
    </location>
</feature>
<evidence type="ECO:0000256" key="6">
    <source>
        <dbReference type="ARBA" id="ARBA00038076"/>
    </source>
</evidence>
<proteinExistence type="inferred from homology"/>
<dbReference type="InterPro" id="IPR003838">
    <property type="entry name" value="ABC3_permease_C"/>
</dbReference>
<evidence type="ECO:0000259" key="9">
    <source>
        <dbReference type="Pfam" id="PF12704"/>
    </source>
</evidence>
<sequence length="870" mass="98429">MNLYYSLTLRYLKQNKKRTIVTIIGIILSTALICGIGNMVESFIDYQIRETIADKGDYHAMFHNVKKDDLDIITNSAGLSKNFVYDSLGYSKLNNKNKNLVEVKEYDKNTFESYQVKLKEGKLPKNNSEIVLSESAIPLINKKIGDNITLEIGKRISADGKNLEDPIVWDHETIVNKQSKDFKIVGIMKKPKNDIGNDVVSSITYLDVNSKSKKDILKVGVLANNPKEIYEISESIAKNLGLKEEEVESNSLDEKNNDNSVHYKNLSFNEPLLRLKGASAYANIDKAVSIAIFIVIVLVVICTIATVYNSFSISISERRKQFGILNSIGATKNQVMKLVFIEAIIVSLIGIPLGLIIGTFAIDLVLKLIQALFNNSQIGNMNLRLVYNPYVIVVSAVIVIFTIFVSAVFPAIKSAKTSPLECIRNSSNLKLGKVKNSKLIKLLFKTEGVLAYKNLRRNKKKFRITLFSLIISVVIFISFSGFLTLFEKANEINTGKMTYDIRLWKSGIQEKNNIIEDLNKINGIKKTIVAMTYGVGINVNENNINKKYKKIIDNFYTKKSKNNEVVYDFDMEKNNGFQFIADKDIKSIKLKDGNFDKETAIKENGIILRDKSYYRDSGKAYYVSLTNYKVGDTIDVYTMHRDENDKKIIEPIKLKVLATTEDLPIGMKDYNYMGIDFITYNEVGTKLGYEINDSNIYIYSDKKENTRKAVNDIGKKYSYNVYDEVEESLKTEQSIKIIKTFVYGFIFIISLVSVINIVNTISTNINLRKREFAIIKSIGTTPSGFNRIIYFESLLYGVLALVYGVPIAIAIDIIMNKTIGDVVEFGMIFPWKSVLVCVLGIFAVTFIASYIPMKKLNKESIIENIRQESI</sequence>
<dbReference type="PATRIC" id="fig|1233171.3.peg.2318"/>
<feature type="transmembrane region" description="Helical" evidence="7">
    <location>
        <begin position="386"/>
        <end position="409"/>
    </location>
</feature>
<evidence type="ECO:0000256" key="7">
    <source>
        <dbReference type="SAM" id="Phobius"/>
    </source>
</evidence>
<feature type="transmembrane region" description="Helical" evidence="7">
    <location>
        <begin position="290"/>
        <end position="311"/>
    </location>
</feature>
<organism evidence="10 11">
    <name type="scientific">Paraclostridium bifermentans ATCC 638 = DSM 14991</name>
    <dbReference type="NCBI Taxonomy" id="1233171"/>
    <lineage>
        <taxon>Bacteria</taxon>
        <taxon>Bacillati</taxon>
        <taxon>Bacillota</taxon>
        <taxon>Clostridia</taxon>
        <taxon>Peptostreptococcales</taxon>
        <taxon>Peptostreptococcaceae</taxon>
        <taxon>Paraclostridium</taxon>
    </lineage>
</organism>
<keyword evidence="4 7" id="KW-1133">Transmembrane helix</keyword>
<dbReference type="Pfam" id="PF12704">
    <property type="entry name" value="MacB_PCD"/>
    <property type="match status" value="1"/>
</dbReference>
<keyword evidence="5 7" id="KW-0472">Membrane</keyword>
<comment type="subcellular location">
    <subcellularLocation>
        <location evidence="1">Cell membrane</location>
        <topology evidence="1">Multi-pass membrane protein</topology>
    </subcellularLocation>
</comment>
<protein>
    <submittedName>
        <fullName evidence="10">FtsX-like permease family protein</fullName>
    </submittedName>
</protein>
<accession>T4VRU2</accession>
<dbReference type="PANTHER" id="PTHR30572">
    <property type="entry name" value="MEMBRANE COMPONENT OF TRANSPORTER-RELATED"/>
    <property type="match status" value="1"/>
</dbReference>
<keyword evidence="3 7" id="KW-0812">Transmembrane</keyword>
<dbReference type="Pfam" id="PF02687">
    <property type="entry name" value="FtsX"/>
    <property type="match status" value="2"/>
</dbReference>
<evidence type="ECO:0000256" key="1">
    <source>
        <dbReference type="ARBA" id="ARBA00004651"/>
    </source>
</evidence>
<evidence type="ECO:0000256" key="5">
    <source>
        <dbReference type="ARBA" id="ARBA00023136"/>
    </source>
</evidence>
<feature type="transmembrane region" description="Helical" evidence="7">
    <location>
        <begin position="338"/>
        <end position="366"/>
    </location>
</feature>
<comment type="similarity">
    <text evidence="6">Belongs to the ABC-4 integral membrane protein family.</text>
</comment>
<feature type="transmembrane region" description="Helical" evidence="7">
    <location>
        <begin position="20"/>
        <end position="40"/>
    </location>
</feature>
<reference evidence="10 11" key="1">
    <citation type="submission" date="2013-06" db="EMBL/GenBank/DDBJ databases">
        <authorList>
            <person name="Walk S."/>
            <person name="Aronoff D."/>
            <person name="Young V.Y."/>
            <person name="Marsh J."/>
            <person name="Harrison L."/>
            <person name="Daugherty S.C."/>
            <person name="Shefchek K.A."/>
            <person name="Hine E.E."/>
            <person name="Tallon L.J."/>
            <person name="Sadzewicz L.K."/>
            <person name="Rasko D.A."/>
        </authorList>
    </citation>
    <scope>NUCLEOTIDE SEQUENCE [LARGE SCALE GENOMIC DNA]</scope>
    <source>
        <strain evidence="10 11">ATCC 638</strain>
    </source>
</reference>
<evidence type="ECO:0000313" key="10">
    <source>
        <dbReference type="EMBL" id="EQK43486.1"/>
    </source>
</evidence>
<gene>
    <name evidence="10" type="ORF">C672_2430</name>
</gene>
<dbReference type="GeneID" id="67473269"/>
<feature type="domain" description="ABC3 transporter permease C-terminal" evidence="8">
    <location>
        <begin position="294"/>
        <end position="419"/>
    </location>
</feature>
<evidence type="ECO:0000256" key="3">
    <source>
        <dbReference type="ARBA" id="ARBA00022692"/>
    </source>
</evidence>
<dbReference type="PANTHER" id="PTHR30572:SF4">
    <property type="entry name" value="ABC TRANSPORTER PERMEASE YTRF"/>
    <property type="match status" value="1"/>
</dbReference>
<dbReference type="GO" id="GO:0022857">
    <property type="term" value="F:transmembrane transporter activity"/>
    <property type="evidence" value="ECO:0007669"/>
    <property type="project" value="TreeGrafter"/>
</dbReference>
<evidence type="ECO:0000256" key="2">
    <source>
        <dbReference type="ARBA" id="ARBA00022475"/>
    </source>
</evidence>
<dbReference type="GO" id="GO:0005886">
    <property type="term" value="C:plasma membrane"/>
    <property type="evidence" value="ECO:0007669"/>
    <property type="project" value="UniProtKB-SubCell"/>
</dbReference>
<dbReference type="InterPro" id="IPR050250">
    <property type="entry name" value="Macrolide_Exporter_MacB"/>
</dbReference>
<dbReference type="Proteomes" id="UP000015688">
    <property type="component" value="Unassembled WGS sequence"/>
</dbReference>
<feature type="transmembrane region" description="Helical" evidence="7">
    <location>
        <begin position="788"/>
        <end position="811"/>
    </location>
</feature>
<evidence type="ECO:0000259" key="8">
    <source>
        <dbReference type="Pfam" id="PF02687"/>
    </source>
</evidence>